<dbReference type="EMBL" id="JAHESC010000090">
    <property type="protein sequence ID" value="MBT1690803.1"/>
    <property type="molecule type" value="Genomic_DNA"/>
</dbReference>
<organism evidence="10 11">
    <name type="scientific">Dawidia soli</name>
    <dbReference type="NCBI Taxonomy" id="2782352"/>
    <lineage>
        <taxon>Bacteria</taxon>
        <taxon>Pseudomonadati</taxon>
        <taxon>Bacteroidota</taxon>
        <taxon>Cytophagia</taxon>
        <taxon>Cytophagales</taxon>
        <taxon>Chryseotaleaceae</taxon>
        <taxon>Dawidia</taxon>
    </lineage>
</organism>
<evidence type="ECO:0000256" key="5">
    <source>
        <dbReference type="ARBA" id="ARBA00022833"/>
    </source>
</evidence>
<evidence type="ECO:0000256" key="2">
    <source>
        <dbReference type="ARBA" id="ARBA00007174"/>
    </source>
</evidence>
<accession>A0AAP2GM20</accession>
<dbReference type="GO" id="GO:0005737">
    <property type="term" value="C:cytoplasm"/>
    <property type="evidence" value="ECO:0007669"/>
    <property type="project" value="TreeGrafter"/>
</dbReference>
<dbReference type="EC" id="1.8.4.12" evidence="3"/>
<dbReference type="Pfam" id="PF01641">
    <property type="entry name" value="SelR"/>
    <property type="match status" value="1"/>
</dbReference>
<dbReference type="PANTHER" id="PTHR10173:SF52">
    <property type="entry name" value="METHIONINE-R-SULFOXIDE REDUCTASE B1"/>
    <property type="match status" value="1"/>
</dbReference>
<evidence type="ECO:0000256" key="7">
    <source>
        <dbReference type="ARBA" id="ARBA00048488"/>
    </source>
</evidence>
<dbReference type="InterPro" id="IPR002579">
    <property type="entry name" value="Met_Sox_Rdtase_MsrB_dom"/>
</dbReference>
<protein>
    <recommendedName>
        <fullName evidence="3">peptide-methionine (R)-S-oxide reductase</fullName>
        <ecNumber evidence="3">1.8.4.12</ecNumber>
    </recommendedName>
</protein>
<evidence type="ECO:0000313" key="11">
    <source>
        <dbReference type="Proteomes" id="UP001319180"/>
    </source>
</evidence>
<comment type="cofactor">
    <cofactor evidence="1">
        <name>Zn(2+)</name>
        <dbReference type="ChEBI" id="CHEBI:29105"/>
    </cofactor>
</comment>
<comment type="catalytic activity">
    <reaction evidence="7">
        <text>L-methionyl-[protein] + [thioredoxin]-disulfide + H2O = L-methionyl-(R)-S-oxide-[protein] + [thioredoxin]-dithiol</text>
        <dbReference type="Rhea" id="RHEA:24164"/>
        <dbReference type="Rhea" id="RHEA-COMP:10698"/>
        <dbReference type="Rhea" id="RHEA-COMP:10700"/>
        <dbReference type="Rhea" id="RHEA-COMP:12313"/>
        <dbReference type="Rhea" id="RHEA-COMP:12314"/>
        <dbReference type="ChEBI" id="CHEBI:15377"/>
        <dbReference type="ChEBI" id="CHEBI:16044"/>
        <dbReference type="ChEBI" id="CHEBI:29950"/>
        <dbReference type="ChEBI" id="CHEBI:45764"/>
        <dbReference type="ChEBI" id="CHEBI:50058"/>
        <dbReference type="EC" id="1.8.4.12"/>
    </reaction>
</comment>
<keyword evidence="8" id="KW-0732">Signal</keyword>
<keyword evidence="4" id="KW-0479">Metal-binding</keyword>
<dbReference type="SUPFAM" id="SSF51316">
    <property type="entry name" value="Mss4-like"/>
    <property type="match status" value="1"/>
</dbReference>
<dbReference type="Proteomes" id="UP001319180">
    <property type="component" value="Unassembled WGS sequence"/>
</dbReference>
<evidence type="ECO:0000256" key="3">
    <source>
        <dbReference type="ARBA" id="ARBA00012499"/>
    </source>
</evidence>
<dbReference type="NCBIfam" id="TIGR00357">
    <property type="entry name" value="peptide-methionine (R)-S-oxide reductase MsrB"/>
    <property type="match status" value="1"/>
</dbReference>
<feature type="signal peptide" evidence="8">
    <location>
        <begin position="1"/>
        <end position="20"/>
    </location>
</feature>
<evidence type="ECO:0000259" key="9">
    <source>
        <dbReference type="PROSITE" id="PS51790"/>
    </source>
</evidence>
<feature type="chain" id="PRO_5042993739" description="peptide-methionine (R)-S-oxide reductase" evidence="8">
    <location>
        <begin position="21"/>
        <end position="173"/>
    </location>
</feature>
<proteinExistence type="inferred from homology"/>
<dbReference type="AlphaFoldDB" id="A0AAP2GM20"/>
<keyword evidence="6 10" id="KW-0560">Oxidoreductase</keyword>
<gene>
    <name evidence="10" type="primary">msrB</name>
    <name evidence="10" type="ORF">KK078_29835</name>
</gene>
<dbReference type="Gene3D" id="2.170.150.20">
    <property type="entry name" value="Peptide methionine sulfoxide reductase"/>
    <property type="match status" value="1"/>
</dbReference>
<reference evidence="10 11" key="1">
    <citation type="submission" date="2021-05" db="EMBL/GenBank/DDBJ databases">
        <title>A Polyphasic approach of four new species of the genus Ohtaekwangia: Ohtaekwangia histidinii sp. nov., Ohtaekwangia cretensis sp. nov., Ohtaekwangia indiensis sp. nov., Ohtaekwangia reichenbachii sp. nov. from diverse environment.</title>
        <authorList>
            <person name="Octaviana S."/>
        </authorList>
    </citation>
    <scope>NUCLEOTIDE SEQUENCE [LARGE SCALE GENOMIC DNA]</scope>
    <source>
        <strain evidence="10 11">PWU37</strain>
    </source>
</reference>
<dbReference type="GO" id="GO:0033743">
    <property type="term" value="F:peptide-methionine (R)-S-oxide reductase activity"/>
    <property type="evidence" value="ECO:0007669"/>
    <property type="project" value="UniProtKB-EC"/>
</dbReference>
<sequence length="173" mass="19499">MKMSMLYTAILLLVAAGGFAQNERSTRGHDHNPWYSNTDTTVLQVSNTEWRAILPADLYAVAREKDTERPFTGKYWKSTTRGTYYCAVCGNVLFRSDAKFASSCGWPSFYEPGRATAVRYQADDSHGMQRTEVLCGRCDSHLGHIFDDGPAPTHKRFCMNSISLDFEPDAKKH</sequence>
<evidence type="ECO:0000256" key="8">
    <source>
        <dbReference type="SAM" id="SignalP"/>
    </source>
</evidence>
<dbReference type="InterPro" id="IPR011057">
    <property type="entry name" value="Mss4-like_sf"/>
</dbReference>
<dbReference type="PANTHER" id="PTHR10173">
    <property type="entry name" value="METHIONINE SULFOXIDE REDUCTASE"/>
    <property type="match status" value="1"/>
</dbReference>
<dbReference type="GO" id="GO:0030091">
    <property type="term" value="P:protein repair"/>
    <property type="evidence" value="ECO:0007669"/>
    <property type="project" value="InterPro"/>
</dbReference>
<dbReference type="InterPro" id="IPR028427">
    <property type="entry name" value="Met_Sox_Rdtase_MsrB"/>
</dbReference>
<evidence type="ECO:0000256" key="4">
    <source>
        <dbReference type="ARBA" id="ARBA00022723"/>
    </source>
</evidence>
<name>A0AAP2GM20_9BACT</name>
<comment type="caution">
    <text evidence="10">The sequence shown here is derived from an EMBL/GenBank/DDBJ whole genome shotgun (WGS) entry which is preliminary data.</text>
</comment>
<feature type="domain" description="MsrB" evidence="9">
    <location>
        <begin position="47"/>
        <end position="169"/>
    </location>
</feature>
<dbReference type="GO" id="GO:0006979">
    <property type="term" value="P:response to oxidative stress"/>
    <property type="evidence" value="ECO:0007669"/>
    <property type="project" value="InterPro"/>
</dbReference>
<dbReference type="FunFam" id="2.170.150.20:FF:000001">
    <property type="entry name" value="Peptide methionine sulfoxide reductase MsrB"/>
    <property type="match status" value="1"/>
</dbReference>
<evidence type="ECO:0000256" key="6">
    <source>
        <dbReference type="ARBA" id="ARBA00023002"/>
    </source>
</evidence>
<evidence type="ECO:0000313" key="10">
    <source>
        <dbReference type="EMBL" id="MBT1690803.1"/>
    </source>
</evidence>
<dbReference type="PROSITE" id="PS51790">
    <property type="entry name" value="MSRB"/>
    <property type="match status" value="1"/>
</dbReference>
<keyword evidence="5" id="KW-0862">Zinc</keyword>
<comment type="similarity">
    <text evidence="2">Belongs to the MsrB Met sulfoxide reductase family.</text>
</comment>
<dbReference type="GO" id="GO:0046872">
    <property type="term" value="F:metal ion binding"/>
    <property type="evidence" value="ECO:0007669"/>
    <property type="project" value="UniProtKB-KW"/>
</dbReference>
<evidence type="ECO:0000256" key="1">
    <source>
        <dbReference type="ARBA" id="ARBA00001947"/>
    </source>
</evidence>
<keyword evidence="11" id="KW-1185">Reference proteome</keyword>